<dbReference type="Gene3D" id="2.60.120.260">
    <property type="entry name" value="Galactose-binding domain-like"/>
    <property type="match status" value="1"/>
</dbReference>
<gene>
    <name evidence="3" type="ORF">DW782_11535</name>
</gene>
<dbReference type="Proteomes" id="UP000284660">
    <property type="component" value="Unassembled WGS sequence"/>
</dbReference>
<dbReference type="PANTHER" id="PTHR43817:SF1">
    <property type="entry name" value="HYDROLASE, FAMILY 43, PUTATIVE (AFU_ORTHOLOGUE AFUA_3G01660)-RELATED"/>
    <property type="match status" value="1"/>
</dbReference>
<keyword evidence="2 3" id="KW-0378">Hydrolase</keyword>
<evidence type="ECO:0000256" key="2">
    <source>
        <dbReference type="ARBA" id="ARBA00022801"/>
    </source>
</evidence>
<organism evidence="3 4">
    <name type="scientific">Parabacteroides distasonis</name>
    <dbReference type="NCBI Taxonomy" id="823"/>
    <lineage>
        <taxon>Bacteria</taxon>
        <taxon>Pseudomonadati</taxon>
        <taxon>Bacteroidota</taxon>
        <taxon>Bacteroidia</taxon>
        <taxon>Bacteroidales</taxon>
        <taxon>Tannerellaceae</taxon>
        <taxon>Parabacteroides</taxon>
    </lineage>
</organism>
<evidence type="ECO:0000313" key="3">
    <source>
        <dbReference type="EMBL" id="RHD74489.1"/>
    </source>
</evidence>
<evidence type="ECO:0000313" key="4">
    <source>
        <dbReference type="Proteomes" id="UP000284660"/>
    </source>
</evidence>
<comment type="caution">
    <text evidence="3">The sequence shown here is derived from an EMBL/GenBank/DDBJ whole genome shotgun (WGS) entry which is preliminary data.</text>
</comment>
<accession>A0A3R6F2M4</accession>
<name>A0A3R6F2M4_PARDI</name>
<dbReference type="NCBIfam" id="NF045579">
    <property type="entry name" value="rhamnoside_JR"/>
    <property type="match status" value="1"/>
</dbReference>
<dbReference type="GO" id="GO:0016787">
    <property type="term" value="F:hydrolase activity"/>
    <property type="evidence" value="ECO:0007669"/>
    <property type="project" value="UniProtKB-KW"/>
</dbReference>
<sequence>MFKHSYKYALMVCLLLLSTSPIFSQKSDELRHSFNAPPNQAKPRVYWWWLYNRINKEGITRDLQEFKEKGISGVNLICTGGYAGDKALEGIKWLSPEWRELFRHAVSEAKRLDIELGFNLSGGWTMLGPWVTYDNAMKKVVQSDTIIAGGKKVSMKLAQPETVEGYYKDVWVQAFRIDTTKKLVDAESAKDLTLYMKPDGNFEWKAPKGNWLILRTGYTLTGHTWSRWFAYPQGDTFAEGAGYEIDYLSKAALDNHFNHLGTIILDEVKKAGGNLAYFWSDSWECGKLTWTQDFPEQFMHYRKYDLKPYMAILSGYIVKDSLFCERFQEDFDRTIQDCIADNYYGHFYDLCHKNGLNVGNEAGGPNDIPPQDVLKNLGRCDIPAGEFWVHYKLPEDGMNSRKSARLNLKQTASAAHIYGRREAQAEAFTQMEQDRTHWSLGPYDLKPYANDAFCEGINRFMLHQSTCQPPEDGKPGYEFCAGQHFTPNLTWWEQSSAFFSYLSRCQYLLQEGKFVGDVCYYIGEQTPSLVPPHYIIPSLGLGYDCDYTNVEVLLTRMSVKDGRIVLPDGMSYRLLYLQNCVSPDKEICEAVSRYQQLEVPTEASEMMSLDVLKKLRELIMDGATVIGAPPTMSAGLDNYPYADNEVRKLASEIWRDLDGKNITERKLGKGRIIWGKTAREVLLADGIGQDFAYLNQTAEPEKFNYIHRSLDDCDIYFVINRTGKQTSSQFTFRVQGKQPEIWDPVTGEMRIASSFTQHDGYTTVPLEFVPYGSYFVVFDKTISTDKQGEGDRNFSKLEIAQDLSHSWEVMFDPTMGGPQKAFFEDLSNWIDRPEEGIKYYSGTATYRKSFDLSFPKGNDGHIYLDLGNVKHVSSVRINNKDLGILWCTPWRVDITDYVKETGNLVEIDVINLWANRVIGDWKLPKEQRFTRTHDVFRFDMLRASTPLTDAGLLGPVSILKEKVWDMVTPITK</sequence>
<dbReference type="AlphaFoldDB" id="A0A3R6F2M4"/>
<dbReference type="EMBL" id="QSJN01000006">
    <property type="protein sequence ID" value="RHD74489.1"/>
    <property type="molecule type" value="Genomic_DNA"/>
</dbReference>
<dbReference type="SUPFAM" id="SSF49785">
    <property type="entry name" value="Galactose-binding domain-like"/>
    <property type="match status" value="1"/>
</dbReference>
<dbReference type="PANTHER" id="PTHR43817">
    <property type="entry name" value="GLYCOSYL HYDROLASE"/>
    <property type="match status" value="1"/>
</dbReference>
<proteinExistence type="predicted"/>
<reference evidence="3 4" key="1">
    <citation type="submission" date="2018-08" db="EMBL/GenBank/DDBJ databases">
        <title>A genome reference for cultivated species of the human gut microbiota.</title>
        <authorList>
            <person name="Zou Y."/>
            <person name="Xue W."/>
            <person name="Luo G."/>
        </authorList>
    </citation>
    <scope>NUCLEOTIDE SEQUENCE [LARGE SCALE GENOMIC DNA]</scope>
    <source>
        <strain evidence="3 4">AM30-4</strain>
    </source>
</reference>
<evidence type="ECO:0000256" key="1">
    <source>
        <dbReference type="ARBA" id="ARBA00022729"/>
    </source>
</evidence>
<protein>
    <submittedName>
        <fullName evidence="3">Glycosyl hydrolase</fullName>
    </submittedName>
</protein>
<keyword evidence="1" id="KW-0732">Signal</keyword>
<dbReference type="InterPro" id="IPR008979">
    <property type="entry name" value="Galactose-bd-like_sf"/>
</dbReference>
<dbReference type="Pfam" id="PF17132">
    <property type="entry name" value="Glyco_hydro_106"/>
    <property type="match status" value="3"/>
</dbReference>
<dbReference type="RefSeq" id="WP_008780803.1">
    <property type="nucleotide sequence ID" value="NZ_JADMXQ010000007.1"/>
</dbReference>